<dbReference type="AlphaFoldDB" id="A0A5B7ILQ8"/>
<feature type="transmembrane region" description="Helical" evidence="1">
    <location>
        <begin position="6"/>
        <end position="25"/>
    </location>
</feature>
<dbReference type="Proteomes" id="UP000324222">
    <property type="component" value="Unassembled WGS sequence"/>
</dbReference>
<keyword evidence="1" id="KW-0472">Membrane</keyword>
<evidence type="ECO:0000313" key="3">
    <source>
        <dbReference type="Proteomes" id="UP000324222"/>
    </source>
</evidence>
<keyword evidence="1" id="KW-1133">Transmembrane helix</keyword>
<protein>
    <submittedName>
        <fullName evidence="2">Uncharacterized protein</fullName>
    </submittedName>
</protein>
<evidence type="ECO:0000313" key="2">
    <source>
        <dbReference type="EMBL" id="MPC84772.1"/>
    </source>
</evidence>
<keyword evidence="3" id="KW-1185">Reference proteome</keyword>
<proteinExistence type="predicted"/>
<accession>A0A5B7ILQ8</accession>
<sequence length="107" mass="11779">MSNNFLHLVSGLFFCTVVVTYAFFLSHLNNIIIVTSTTICCQSSRQLSRAPASVSPALLPPHAATALHVPLSFSFAYDSCRQSNKENIDKGRGCVKCLLNHYGVFLR</sequence>
<keyword evidence="1" id="KW-0812">Transmembrane</keyword>
<evidence type="ECO:0000256" key="1">
    <source>
        <dbReference type="SAM" id="Phobius"/>
    </source>
</evidence>
<comment type="caution">
    <text evidence="2">The sequence shown here is derived from an EMBL/GenBank/DDBJ whole genome shotgun (WGS) entry which is preliminary data.</text>
</comment>
<gene>
    <name evidence="2" type="ORF">E2C01_079521</name>
</gene>
<name>A0A5B7ILQ8_PORTR</name>
<organism evidence="2 3">
    <name type="scientific">Portunus trituberculatus</name>
    <name type="common">Swimming crab</name>
    <name type="synonym">Neptunus trituberculatus</name>
    <dbReference type="NCBI Taxonomy" id="210409"/>
    <lineage>
        <taxon>Eukaryota</taxon>
        <taxon>Metazoa</taxon>
        <taxon>Ecdysozoa</taxon>
        <taxon>Arthropoda</taxon>
        <taxon>Crustacea</taxon>
        <taxon>Multicrustacea</taxon>
        <taxon>Malacostraca</taxon>
        <taxon>Eumalacostraca</taxon>
        <taxon>Eucarida</taxon>
        <taxon>Decapoda</taxon>
        <taxon>Pleocyemata</taxon>
        <taxon>Brachyura</taxon>
        <taxon>Eubrachyura</taxon>
        <taxon>Portunoidea</taxon>
        <taxon>Portunidae</taxon>
        <taxon>Portuninae</taxon>
        <taxon>Portunus</taxon>
    </lineage>
</organism>
<reference evidence="2 3" key="1">
    <citation type="submission" date="2019-05" db="EMBL/GenBank/DDBJ databases">
        <title>Another draft genome of Portunus trituberculatus and its Hox gene families provides insights of decapod evolution.</title>
        <authorList>
            <person name="Jeong J.-H."/>
            <person name="Song I."/>
            <person name="Kim S."/>
            <person name="Choi T."/>
            <person name="Kim D."/>
            <person name="Ryu S."/>
            <person name="Kim W."/>
        </authorList>
    </citation>
    <scope>NUCLEOTIDE SEQUENCE [LARGE SCALE GENOMIC DNA]</scope>
    <source>
        <tissue evidence="2">Muscle</tissue>
    </source>
</reference>
<dbReference type="EMBL" id="VSRR010066401">
    <property type="protein sequence ID" value="MPC84772.1"/>
    <property type="molecule type" value="Genomic_DNA"/>
</dbReference>